<evidence type="ECO:0000256" key="4">
    <source>
        <dbReference type="ARBA" id="ARBA00022729"/>
    </source>
</evidence>
<evidence type="ECO:0000256" key="1">
    <source>
        <dbReference type="ARBA" id="ARBA00004196"/>
    </source>
</evidence>
<dbReference type="RefSeq" id="WP_091474435.1">
    <property type="nucleotide sequence ID" value="NZ_FOIT01000002.1"/>
</dbReference>
<name>A0A662Z2J2_9STAP</name>
<dbReference type="PANTHER" id="PTHR43649:SF31">
    <property type="entry name" value="SN-GLYCEROL-3-PHOSPHATE-BINDING PERIPLASMIC PROTEIN UGPB"/>
    <property type="match status" value="1"/>
</dbReference>
<keyword evidence="4 5" id="KW-0732">Signal</keyword>
<sequence>MNSKFKLSLVSLASVALLGVGLSQTVNAQDDQIAGGEEVEVVFWHAMNDAHQDWLVEATEEFNSLHDNVTVVLENQGNYGALSQSLLASVRSNTAPTISQAYGEWMLDYEANDQLVDLTDFIENGFDEEEPYEDIFEVFREDNTFGDAVYGLPFNKSTRVLFVNNDLLEEVGVEAPETWDDLLSVSETVYEEAGVIGFGFENGLQHEFPMWVKQAGGEFVDEENNEVLFNSEEGLKALTFINDLINSDFGRIAGEDEYLSGPFTTGDVAMYIGSSAGIPFVENDAGDMNWTTAPVPTDVEAAAPFQGTNITMFASATEGEQEAAFEYMKFLVNGENTVSWAQTTGYLPVRESALESEEWTSYVEENEVFAAPASQFDIGFIEERVPGAFAMKNAMQTSLESMIYEGLDPETTLEEMSQAAQDEIDRAQ</sequence>
<protein>
    <submittedName>
        <fullName evidence="6">Multiple sugar transport system substrate-binding protein</fullName>
    </submittedName>
</protein>
<accession>A0A662Z2J2</accession>
<reference evidence="6 7" key="1">
    <citation type="submission" date="2016-10" db="EMBL/GenBank/DDBJ databases">
        <authorList>
            <person name="Varghese N."/>
            <person name="Submissions S."/>
        </authorList>
    </citation>
    <scope>NUCLEOTIDE SEQUENCE [LARGE SCALE GENOMIC DNA]</scope>
    <source>
        <strain evidence="6 7">IBRC-M10081</strain>
    </source>
</reference>
<dbReference type="EMBL" id="FOIT01000002">
    <property type="protein sequence ID" value="SEV95194.1"/>
    <property type="molecule type" value="Genomic_DNA"/>
</dbReference>
<feature type="signal peptide" evidence="5">
    <location>
        <begin position="1"/>
        <end position="28"/>
    </location>
</feature>
<proteinExistence type="inferred from homology"/>
<dbReference type="InterPro" id="IPR006059">
    <property type="entry name" value="SBP"/>
</dbReference>
<gene>
    <name evidence="6" type="ORF">SAMN05192557_0968</name>
</gene>
<evidence type="ECO:0000256" key="3">
    <source>
        <dbReference type="ARBA" id="ARBA00022448"/>
    </source>
</evidence>
<dbReference type="PANTHER" id="PTHR43649">
    <property type="entry name" value="ARABINOSE-BINDING PROTEIN-RELATED"/>
    <property type="match status" value="1"/>
</dbReference>
<dbReference type="Pfam" id="PF13416">
    <property type="entry name" value="SBP_bac_8"/>
    <property type="match status" value="1"/>
</dbReference>
<dbReference type="CDD" id="cd14748">
    <property type="entry name" value="PBP2_UgpB"/>
    <property type="match status" value="1"/>
</dbReference>
<evidence type="ECO:0000256" key="2">
    <source>
        <dbReference type="ARBA" id="ARBA00008520"/>
    </source>
</evidence>
<keyword evidence="6" id="KW-0762">Sugar transport</keyword>
<dbReference type="OrthoDB" id="9795467at2"/>
<dbReference type="Gene3D" id="3.40.190.10">
    <property type="entry name" value="Periplasmic binding protein-like II"/>
    <property type="match status" value="1"/>
</dbReference>
<evidence type="ECO:0000313" key="6">
    <source>
        <dbReference type="EMBL" id="SEV95194.1"/>
    </source>
</evidence>
<keyword evidence="7" id="KW-1185">Reference proteome</keyword>
<dbReference type="GO" id="GO:0030313">
    <property type="term" value="C:cell envelope"/>
    <property type="evidence" value="ECO:0007669"/>
    <property type="project" value="UniProtKB-SubCell"/>
</dbReference>
<organism evidence="6 7">
    <name type="scientific">Aliicoccus persicus</name>
    <dbReference type="NCBI Taxonomy" id="930138"/>
    <lineage>
        <taxon>Bacteria</taxon>
        <taxon>Bacillati</taxon>
        <taxon>Bacillota</taxon>
        <taxon>Bacilli</taxon>
        <taxon>Bacillales</taxon>
        <taxon>Staphylococcaceae</taxon>
        <taxon>Aliicoccus</taxon>
    </lineage>
</organism>
<comment type="subcellular location">
    <subcellularLocation>
        <location evidence="1">Cell envelope</location>
    </subcellularLocation>
</comment>
<dbReference type="Proteomes" id="UP000243605">
    <property type="component" value="Unassembled WGS sequence"/>
</dbReference>
<keyword evidence="3" id="KW-0813">Transport</keyword>
<feature type="chain" id="PRO_5025027545" evidence="5">
    <location>
        <begin position="29"/>
        <end position="428"/>
    </location>
</feature>
<evidence type="ECO:0000313" key="7">
    <source>
        <dbReference type="Proteomes" id="UP000243605"/>
    </source>
</evidence>
<dbReference type="SUPFAM" id="SSF53850">
    <property type="entry name" value="Periplasmic binding protein-like II"/>
    <property type="match status" value="1"/>
</dbReference>
<comment type="similarity">
    <text evidence="2">Belongs to the bacterial solute-binding protein 1 family.</text>
</comment>
<dbReference type="AlphaFoldDB" id="A0A662Z2J2"/>
<dbReference type="InterPro" id="IPR050490">
    <property type="entry name" value="Bact_solute-bd_prot1"/>
</dbReference>
<evidence type="ECO:0000256" key="5">
    <source>
        <dbReference type="SAM" id="SignalP"/>
    </source>
</evidence>